<dbReference type="OrthoDB" id="118550at2759"/>
<name>A0A9W6X748_9STRA</name>
<keyword evidence="3" id="KW-1185">Reference proteome</keyword>
<feature type="region of interest" description="Disordered" evidence="1">
    <location>
        <begin position="487"/>
        <end position="511"/>
    </location>
</feature>
<dbReference type="EMBL" id="BSXT01000711">
    <property type="protein sequence ID" value="GMF32866.1"/>
    <property type="molecule type" value="Genomic_DNA"/>
</dbReference>
<sequence length="511" mass="55914">MGSSPLSAPPVPCKTAFHPLYAREIDIPPTMKTQSLPDVVVKQEELQLESAAFVSNGHELLSKSKFIEATPALRFSDFIAVICSLEWSMWRVASCNFQAAFRCSWSHFRPQLRRGARTGLNHCIGSDAVILAPEGSTHRGCRGTGRLGGGVARQRYDKSFFHGSLAPASSKVDFGPWELLDTRGHGKTSAQLGVGSHLHRTDFELFGVGHRVQRSDSTSVPAHPSWILSAATALESATTRRSFVLAARSLDNGHSAIHSPYKGPPVMISPDVMQELLAVHRVLHYLPESQSTEKGWTPNEQQLFWVALTTYPQGPWTAIADYIGTKTTRQAMTHAQKLRQKLKRWNTRLRSNPAVSSLMDSVTVTSDGDVTVSASAPHDISPISVSFPVSPASSQMRDSEHESKHQVVSYTAATGAVGYRFHAPMSSSQSHGRALPSHYQVPFMLGLREHTQAATIGLATPSETTAIEAVHTSIPHDFLDELVNSLSKEDPDDEEITEEELQELDDGDLAK</sequence>
<dbReference type="InterPro" id="IPR001005">
    <property type="entry name" value="SANT/Myb"/>
</dbReference>
<dbReference type="Proteomes" id="UP001165121">
    <property type="component" value="Unassembled WGS sequence"/>
</dbReference>
<dbReference type="SUPFAM" id="SSF46689">
    <property type="entry name" value="Homeodomain-like"/>
    <property type="match status" value="1"/>
</dbReference>
<reference evidence="2" key="1">
    <citation type="submission" date="2023-04" db="EMBL/GenBank/DDBJ databases">
        <title>Phytophthora fragariaefolia NBRC 109709.</title>
        <authorList>
            <person name="Ichikawa N."/>
            <person name="Sato H."/>
            <person name="Tonouchi N."/>
        </authorList>
    </citation>
    <scope>NUCLEOTIDE SEQUENCE</scope>
    <source>
        <strain evidence="2">NBRC 109709</strain>
    </source>
</reference>
<evidence type="ECO:0000313" key="3">
    <source>
        <dbReference type="Proteomes" id="UP001165121"/>
    </source>
</evidence>
<protein>
    <submittedName>
        <fullName evidence="2">Unnamed protein product</fullName>
    </submittedName>
</protein>
<dbReference type="Gene3D" id="1.10.10.60">
    <property type="entry name" value="Homeodomain-like"/>
    <property type="match status" value="1"/>
</dbReference>
<feature type="compositionally biased region" description="Acidic residues" evidence="1">
    <location>
        <begin position="490"/>
        <end position="511"/>
    </location>
</feature>
<comment type="caution">
    <text evidence="2">The sequence shown here is derived from an EMBL/GenBank/DDBJ whole genome shotgun (WGS) entry which is preliminary data.</text>
</comment>
<proteinExistence type="predicted"/>
<evidence type="ECO:0000256" key="1">
    <source>
        <dbReference type="SAM" id="MobiDB-lite"/>
    </source>
</evidence>
<dbReference type="AlphaFoldDB" id="A0A9W6X748"/>
<evidence type="ECO:0000313" key="2">
    <source>
        <dbReference type="EMBL" id="GMF32866.1"/>
    </source>
</evidence>
<gene>
    <name evidence="2" type="ORF">Pfra01_000795900</name>
</gene>
<dbReference type="InterPro" id="IPR009057">
    <property type="entry name" value="Homeodomain-like_sf"/>
</dbReference>
<dbReference type="CDD" id="cd00167">
    <property type="entry name" value="SANT"/>
    <property type="match status" value="1"/>
</dbReference>
<accession>A0A9W6X748</accession>
<organism evidence="2 3">
    <name type="scientific">Phytophthora fragariaefolia</name>
    <dbReference type="NCBI Taxonomy" id="1490495"/>
    <lineage>
        <taxon>Eukaryota</taxon>
        <taxon>Sar</taxon>
        <taxon>Stramenopiles</taxon>
        <taxon>Oomycota</taxon>
        <taxon>Peronosporomycetes</taxon>
        <taxon>Peronosporales</taxon>
        <taxon>Peronosporaceae</taxon>
        <taxon>Phytophthora</taxon>
    </lineage>
</organism>